<dbReference type="AlphaFoldDB" id="A0A4P9ZBF3"/>
<dbReference type="Proteomes" id="UP000268321">
    <property type="component" value="Unassembled WGS sequence"/>
</dbReference>
<dbReference type="InterPro" id="IPR043132">
    <property type="entry name" value="BCAT-like_C"/>
</dbReference>
<name>A0A4P9ZBF3_9ASCO</name>
<evidence type="ECO:0000313" key="2">
    <source>
        <dbReference type="Proteomes" id="UP000268321"/>
    </source>
</evidence>
<keyword evidence="2" id="KW-1185">Reference proteome</keyword>
<dbReference type="SUPFAM" id="SSF56752">
    <property type="entry name" value="D-aminoacid aminotransferase-like PLP-dependent enzymes"/>
    <property type="match status" value="1"/>
</dbReference>
<dbReference type="InterPro" id="IPR001544">
    <property type="entry name" value="Aminotrans_IV"/>
</dbReference>
<reference evidence="2" key="1">
    <citation type="journal article" date="2018" name="Nat. Microbiol.">
        <title>Leveraging single-cell genomics to expand the fungal tree of life.</title>
        <authorList>
            <person name="Ahrendt S.R."/>
            <person name="Quandt C.A."/>
            <person name="Ciobanu D."/>
            <person name="Clum A."/>
            <person name="Salamov A."/>
            <person name="Andreopoulos B."/>
            <person name="Cheng J.F."/>
            <person name="Woyke T."/>
            <person name="Pelin A."/>
            <person name="Henrissat B."/>
            <person name="Reynolds N.K."/>
            <person name="Benny G.L."/>
            <person name="Smith M.E."/>
            <person name="James T.Y."/>
            <person name="Grigoriev I.V."/>
        </authorList>
    </citation>
    <scope>NUCLEOTIDE SEQUENCE [LARGE SCALE GENOMIC DNA]</scope>
    <source>
        <strain evidence="2">Baker2002</strain>
    </source>
</reference>
<gene>
    <name evidence="1" type="ORF">METBISCDRAFT_16878</name>
</gene>
<dbReference type="Gene3D" id="3.30.470.10">
    <property type="match status" value="1"/>
</dbReference>
<accession>A0A4P9ZBF3</accession>
<proteinExistence type="predicted"/>
<dbReference type="EMBL" id="ML004464">
    <property type="protein sequence ID" value="RKP30166.1"/>
    <property type="molecule type" value="Genomic_DNA"/>
</dbReference>
<keyword evidence="1" id="KW-0808">Transferase</keyword>
<dbReference type="OrthoDB" id="5288718at2759"/>
<dbReference type="InterPro" id="IPR043131">
    <property type="entry name" value="BCAT-like_N"/>
</dbReference>
<keyword evidence="1" id="KW-0032">Aminotransferase</keyword>
<dbReference type="Gene3D" id="3.20.10.10">
    <property type="entry name" value="D-amino Acid Aminotransferase, subunit A, domain 2"/>
    <property type="match status" value="1"/>
</dbReference>
<dbReference type="InterPro" id="IPR036038">
    <property type="entry name" value="Aminotransferase-like"/>
</dbReference>
<sequence length="309" mass="35063">MFDLQVQADCVPDYTPYWADVDKKNPGNTTVYKQLHITCDPDAFLLLSTIRYDPLVVKKSPLTPDELTSEMFFLWDLHMRRLRFTLRFFSHFVSSKPDEDADFPRWKVDDALILSQIRDAFVCGGVLTVNPLKVRLLVKLSGHVRIELHETPVRPDLYIGLTNSLPVNAMYDVYVDRTPVFASPFTSFKTTNRTVYDEARKRALPGKSSLEEVILINTAKQVMEGSIFNLAVELSDGTFVTPGLRSGCHCGVTRYALLAAGLIRESTIMVDELLLGHEILMFNAIVGVTRGVIRGFVEPEKRDWHHKVE</sequence>
<protein>
    <submittedName>
        <fullName evidence="1">D-aminoacid aminotransferase-like PLP-dependent enzyme</fullName>
    </submittedName>
</protein>
<dbReference type="GO" id="GO:0008483">
    <property type="term" value="F:transaminase activity"/>
    <property type="evidence" value="ECO:0007669"/>
    <property type="project" value="UniProtKB-KW"/>
</dbReference>
<dbReference type="Pfam" id="PF01063">
    <property type="entry name" value="Aminotran_4"/>
    <property type="match status" value="1"/>
</dbReference>
<evidence type="ECO:0000313" key="1">
    <source>
        <dbReference type="EMBL" id="RKP30166.1"/>
    </source>
</evidence>
<organism evidence="1 2">
    <name type="scientific">Metschnikowia bicuspidata</name>
    <dbReference type="NCBI Taxonomy" id="27322"/>
    <lineage>
        <taxon>Eukaryota</taxon>
        <taxon>Fungi</taxon>
        <taxon>Dikarya</taxon>
        <taxon>Ascomycota</taxon>
        <taxon>Saccharomycotina</taxon>
        <taxon>Pichiomycetes</taxon>
        <taxon>Metschnikowiaceae</taxon>
        <taxon>Metschnikowia</taxon>
    </lineage>
</organism>